<reference evidence="2 3" key="1">
    <citation type="submission" date="2018-08" db="EMBL/GenBank/DDBJ databases">
        <title>Genome and evolution of the arbuscular mycorrhizal fungus Diversispora epigaea (formerly Glomus versiforme) and its bacterial endosymbionts.</title>
        <authorList>
            <person name="Sun X."/>
            <person name="Fei Z."/>
            <person name="Harrison M."/>
        </authorList>
    </citation>
    <scope>NUCLEOTIDE SEQUENCE [LARGE SCALE GENOMIC DNA]</scope>
    <source>
        <strain evidence="2 3">IT104</strain>
    </source>
</reference>
<dbReference type="SUPFAM" id="SSF50965">
    <property type="entry name" value="Galactose oxidase, central domain"/>
    <property type="match status" value="1"/>
</dbReference>
<sequence length="205" mass="22889">MNVLNTISNTWTTLSITGNLLIQCGQYTANIVYIGGVEKVSTNTNYTPVDINQVKLNSLIQVNLIGHMLMPLVIKLTQDGIYFRVNKFSTVYLWTANLYNDYMIITFGIEIDTQLYSSQVYLYNIKSNKWVTTYSPPTTTGTSTASINPVITSPPAKKSSKNLAIGLGTGIGVAVLVFCIFIAIFVFRRIRHQHPDLEIPDSRNQ</sequence>
<comment type="caution">
    <text evidence="2">The sequence shown here is derived from an EMBL/GenBank/DDBJ whole genome shotgun (WGS) entry which is preliminary data.</text>
</comment>
<accession>A0A397GN10</accession>
<evidence type="ECO:0000256" key="1">
    <source>
        <dbReference type="SAM" id="Phobius"/>
    </source>
</evidence>
<proteinExistence type="predicted"/>
<evidence type="ECO:0000313" key="3">
    <source>
        <dbReference type="Proteomes" id="UP000266861"/>
    </source>
</evidence>
<gene>
    <name evidence="2" type="ORF">Glove_461g27</name>
</gene>
<name>A0A397GN10_9GLOM</name>
<evidence type="ECO:0000313" key="2">
    <source>
        <dbReference type="EMBL" id="RHZ52432.1"/>
    </source>
</evidence>
<dbReference type="InterPro" id="IPR011043">
    <property type="entry name" value="Gal_Oxase/kelch_b-propeller"/>
</dbReference>
<keyword evidence="1" id="KW-0812">Transmembrane</keyword>
<dbReference type="EMBL" id="PQFF01000403">
    <property type="protein sequence ID" value="RHZ52432.1"/>
    <property type="molecule type" value="Genomic_DNA"/>
</dbReference>
<dbReference type="Proteomes" id="UP000266861">
    <property type="component" value="Unassembled WGS sequence"/>
</dbReference>
<keyword evidence="1" id="KW-1133">Transmembrane helix</keyword>
<organism evidence="2 3">
    <name type="scientific">Diversispora epigaea</name>
    <dbReference type="NCBI Taxonomy" id="1348612"/>
    <lineage>
        <taxon>Eukaryota</taxon>
        <taxon>Fungi</taxon>
        <taxon>Fungi incertae sedis</taxon>
        <taxon>Mucoromycota</taxon>
        <taxon>Glomeromycotina</taxon>
        <taxon>Glomeromycetes</taxon>
        <taxon>Diversisporales</taxon>
        <taxon>Diversisporaceae</taxon>
        <taxon>Diversispora</taxon>
    </lineage>
</organism>
<keyword evidence="3" id="KW-1185">Reference proteome</keyword>
<keyword evidence="1" id="KW-0472">Membrane</keyword>
<dbReference type="AlphaFoldDB" id="A0A397GN10"/>
<protein>
    <submittedName>
        <fullName evidence="2">Uncharacterized protein</fullName>
    </submittedName>
</protein>
<feature type="transmembrane region" description="Helical" evidence="1">
    <location>
        <begin position="163"/>
        <end position="187"/>
    </location>
</feature>